<dbReference type="Proteomes" id="UP001642540">
    <property type="component" value="Unassembled WGS sequence"/>
</dbReference>
<dbReference type="PANTHER" id="PTHR11533">
    <property type="entry name" value="PROTEASE M1 ZINC METALLOPROTEASE"/>
    <property type="match status" value="1"/>
</dbReference>
<proteinExistence type="inferred from homology"/>
<dbReference type="InterPro" id="IPR024571">
    <property type="entry name" value="ERAP1-like_C_dom"/>
</dbReference>
<sequence>MEDGINLIPTSDSEPTNAYMVQHITQGLAKQWVGQWWDPEGELILSDIYPRYISYLGLEAISPSLSDLAVYTDFLEIETLGRLTAKSELEASNKGALLIRSFEGVLTRDGVRRAVKLFLKHLWGVADETDYFDLSEMVAGNYTWGDMVNVLVGFMNNDGIPVVKASIANGTHFAFRQEPFRKPDKEVQKEDDESSLWLIPLSFTENHQNSRPQITWLTPHENVTFAAGSTGECILVNPDATGYHRTLYDDPNIFNRIQNFLEQNHEAIQPLTRARLLADYFAFAEQDYCPYSTALNLTTYMSRETNLVVWTAFLDKFTKVYARFLSHPEYPKLQHYLLPKVDLLLTETEELSAESIDLELFRAKLLLVGCRFQIQHVGEINPPYCQTWSSNLFHSWRNSADGASPLNYIFPQTLRPILECSIVATGGKEAFDFLFKKYQELKANSESYYGILSSLACVQETSVIEHLLQKTLQPISTGGFGSKDGWYVINFMIDTPMPNGRAQILPFISSNFDQVVEKIGDGYSSIIPQLLRYLADYLSTTKQKQEIEDFVSMHQDKIMNTTDTSSHLNEAFAAMDSNIQWMNAYSQDILNWLDKYNI</sequence>
<dbReference type="EMBL" id="CAXLJM020000164">
    <property type="protein sequence ID" value="CAL8147108.1"/>
    <property type="molecule type" value="Genomic_DNA"/>
</dbReference>
<dbReference type="Gene3D" id="1.25.50.20">
    <property type="match status" value="1"/>
</dbReference>
<comment type="caution">
    <text evidence="3">The sequence shown here is derived from an EMBL/GenBank/DDBJ whole genome shotgun (WGS) entry which is preliminary data.</text>
</comment>
<comment type="similarity">
    <text evidence="1">Belongs to the peptidase M1 family.</text>
</comment>
<dbReference type="PANTHER" id="PTHR11533:SF21">
    <property type="entry name" value="AMINOPEPTIDASE"/>
    <property type="match status" value="1"/>
</dbReference>
<evidence type="ECO:0000313" key="3">
    <source>
        <dbReference type="EMBL" id="CAL8147108.1"/>
    </source>
</evidence>
<dbReference type="Pfam" id="PF11838">
    <property type="entry name" value="ERAP1_C"/>
    <property type="match status" value="1"/>
</dbReference>
<name>A0ABP1S8C8_9HEXA</name>
<keyword evidence="4" id="KW-1185">Reference proteome</keyword>
<feature type="domain" description="ERAP1-like C-terminal" evidence="2">
    <location>
        <begin position="234"/>
        <end position="556"/>
    </location>
</feature>
<accession>A0ABP1S8C8</accession>
<reference evidence="3 4" key="1">
    <citation type="submission" date="2024-08" db="EMBL/GenBank/DDBJ databases">
        <authorList>
            <person name="Cucini C."/>
            <person name="Frati F."/>
        </authorList>
    </citation>
    <scope>NUCLEOTIDE SEQUENCE [LARGE SCALE GENOMIC DNA]</scope>
</reference>
<evidence type="ECO:0000259" key="2">
    <source>
        <dbReference type="Pfam" id="PF11838"/>
    </source>
</evidence>
<evidence type="ECO:0000313" key="4">
    <source>
        <dbReference type="Proteomes" id="UP001642540"/>
    </source>
</evidence>
<dbReference type="InterPro" id="IPR050344">
    <property type="entry name" value="Peptidase_M1_aminopeptidases"/>
</dbReference>
<dbReference type="Gene3D" id="2.60.40.1910">
    <property type="match status" value="1"/>
</dbReference>
<organism evidence="3 4">
    <name type="scientific">Orchesella dallaii</name>
    <dbReference type="NCBI Taxonomy" id="48710"/>
    <lineage>
        <taxon>Eukaryota</taxon>
        <taxon>Metazoa</taxon>
        <taxon>Ecdysozoa</taxon>
        <taxon>Arthropoda</taxon>
        <taxon>Hexapoda</taxon>
        <taxon>Collembola</taxon>
        <taxon>Entomobryomorpha</taxon>
        <taxon>Entomobryoidea</taxon>
        <taxon>Orchesellidae</taxon>
        <taxon>Orchesellinae</taxon>
        <taxon>Orchesella</taxon>
    </lineage>
</organism>
<protein>
    <recommendedName>
        <fullName evidence="2">ERAP1-like C-terminal domain-containing protein</fullName>
    </recommendedName>
</protein>
<evidence type="ECO:0000256" key="1">
    <source>
        <dbReference type="ARBA" id="ARBA00010136"/>
    </source>
</evidence>
<gene>
    <name evidence="3" type="ORF">ODALV1_LOCUS31038</name>
</gene>